<dbReference type="EMBL" id="JABBWG010000025">
    <property type="protein sequence ID" value="KAG1812780.1"/>
    <property type="molecule type" value="Genomic_DNA"/>
</dbReference>
<proteinExistence type="predicted"/>
<reference evidence="1" key="1">
    <citation type="journal article" date="2020" name="New Phytol.">
        <title>Comparative genomics reveals dynamic genome evolution in host specialist ectomycorrhizal fungi.</title>
        <authorList>
            <person name="Lofgren L.A."/>
            <person name="Nguyen N.H."/>
            <person name="Vilgalys R."/>
            <person name="Ruytinx J."/>
            <person name="Liao H.L."/>
            <person name="Branco S."/>
            <person name="Kuo A."/>
            <person name="LaButti K."/>
            <person name="Lipzen A."/>
            <person name="Andreopoulos W."/>
            <person name="Pangilinan J."/>
            <person name="Riley R."/>
            <person name="Hundley H."/>
            <person name="Na H."/>
            <person name="Barry K."/>
            <person name="Grigoriev I.V."/>
            <person name="Stajich J.E."/>
            <person name="Kennedy P.G."/>
        </authorList>
    </citation>
    <scope>NUCLEOTIDE SEQUENCE</scope>
    <source>
        <strain evidence="1">MN1</strain>
    </source>
</reference>
<dbReference type="InterPro" id="IPR041078">
    <property type="entry name" value="Plavaka"/>
</dbReference>
<comment type="caution">
    <text evidence="1">The sequence shown here is derived from an EMBL/GenBank/DDBJ whole genome shotgun (WGS) entry which is preliminary data.</text>
</comment>
<dbReference type="Proteomes" id="UP000807769">
    <property type="component" value="Unassembled WGS sequence"/>
</dbReference>
<evidence type="ECO:0000313" key="1">
    <source>
        <dbReference type="EMBL" id="KAG1812780.1"/>
    </source>
</evidence>
<evidence type="ECO:0000313" key="2">
    <source>
        <dbReference type="Proteomes" id="UP000807769"/>
    </source>
</evidence>
<accession>A0A9P7E6H8</accession>
<dbReference type="Pfam" id="PF18759">
    <property type="entry name" value="Plavaka"/>
    <property type="match status" value="1"/>
</dbReference>
<organism evidence="1 2">
    <name type="scientific">Suillus subaureus</name>
    <dbReference type="NCBI Taxonomy" id="48587"/>
    <lineage>
        <taxon>Eukaryota</taxon>
        <taxon>Fungi</taxon>
        <taxon>Dikarya</taxon>
        <taxon>Basidiomycota</taxon>
        <taxon>Agaricomycotina</taxon>
        <taxon>Agaricomycetes</taxon>
        <taxon>Agaricomycetidae</taxon>
        <taxon>Boletales</taxon>
        <taxon>Suillineae</taxon>
        <taxon>Suillaceae</taxon>
        <taxon>Suillus</taxon>
    </lineage>
</organism>
<protein>
    <submittedName>
        <fullName evidence="1">Uncharacterized protein</fullName>
    </submittedName>
</protein>
<gene>
    <name evidence="1" type="ORF">BJ212DRAFT_1234391</name>
</gene>
<dbReference type="OrthoDB" id="2688393at2759"/>
<sequence length="137" mass="15924">YLFSGWKDWEVALWLLHLGLSMVKVDSFLSLEMVGFRLIHCVYYPDKCLVKIKSLPLSFCSAKELCGRVEMLPGGPPWMSQVIPTVHPTKSPVILYWRDPLECIVSLLNHPFFHDRMDFTPRRVYATAQRLCCIYSE</sequence>
<feature type="non-terminal residue" evidence="1">
    <location>
        <position position="137"/>
    </location>
</feature>
<feature type="non-terminal residue" evidence="1">
    <location>
        <position position="1"/>
    </location>
</feature>
<dbReference type="RefSeq" id="XP_041190803.1">
    <property type="nucleotide sequence ID" value="XM_041329521.1"/>
</dbReference>
<name>A0A9P7E6H8_9AGAM</name>
<dbReference type="AlphaFoldDB" id="A0A9P7E6H8"/>
<keyword evidence="2" id="KW-1185">Reference proteome</keyword>
<dbReference type="GeneID" id="64623538"/>